<dbReference type="Pfam" id="PF18004">
    <property type="entry name" value="RPN2_C"/>
    <property type="match status" value="1"/>
</dbReference>
<accession>A0A0E9NSQ9</accession>
<keyword evidence="5" id="KW-0647">Proteasome</keyword>
<gene>
    <name evidence="8" type="ORF">G7K_6791-t1</name>
</gene>
<feature type="compositionally biased region" description="Low complexity" evidence="6">
    <location>
        <begin position="1486"/>
        <end position="1498"/>
    </location>
</feature>
<evidence type="ECO:0000313" key="9">
    <source>
        <dbReference type="Proteomes" id="UP000033140"/>
    </source>
</evidence>
<dbReference type="InterPro" id="IPR040623">
    <property type="entry name" value="RPN2_C"/>
</dbReference>
<evidence type="ECO:0000259" key="7">
    <source>
        <dbReference type="PROSITE" id="PS50181"/>
    </source>
</evidence>
<dbReference type="Proteomes" id="UP000033140">
    <property type="component" value="Unassembled WGS sequence"/>
</dbReference>
<dbReference type="SMART" id="SM00367">
    <property type="entry name" value="LRR_CC"/>
    <property type="match status" value="2"/>
</dbReference>
<evidence type="ECO:0000256" key="5">
    <source>
        <dbReference type="ARBA" id="ARBA00022942"/>
    </source>
</evidence>
<dbReference type="InterPro" id="IPR002015">
    <property type="entry name" value="Proteasome/cyclosome_rpt"/>
</dbReference>
<reference evidence="8 9" key="1">
    <citation type="journal article" date="2011" name="J. Gen. Appl. Microbiol.">
        <title>Draft genome sequencing of the enigmatic yeast Saitoella complicata.</title>
        <authorList>
            <person name="Nishida H."/>
            <person name="Hamamoto M."/>
            <person name="Sugiyama J."/>
        </authorList>
    </citation>
    <scope>NUCLEOTIDE SEQUENCE [LARGE SCALE GENOMIC DNA]</scope>
    <source>
        <strain evidence="8 9">NRRL Y-17804</strain>
    </source>
</reference>
<dbReference type="Pfam" id="PF01851">
    <property type="entry name" value="PC_rep"/>
    <property type="match status" value="4"/>
</dbReference>
<reference evidence="8 9" key="2">
    <citation type="journal article" date="2014" name="J. Gen. Appl. Microbiol.">
        <title>The early diverging ascomycetous budding yeast Saitoella complicata has three histone deacetylases belonging to the Clr6, Hos2, and Rpd3 lineages.</title>
        <authorList>
            <person name="Nishida H."/>
            <person name="Matsumoto T."/>
            <person name="Kondo S."/>
            <person name="Hamamoto M."/>
            <person name="Yoshikawa H."/>
        </authorList>
    </citation>
    <scope>NUCLEOTIDE SEQUENCE [LARGE SCALE GENOMIC DNA]</scope>
    <source>
        <strain evidence="8 9">NRRL Y-17804</strain>
    </source>
</reference>
<dbReference type="Gene3D" id="1.25.10.10">
    <property type="entry name" value="Leucine-rich Repeat Variant"/>
    <property type="match status" value="1"/>
</dbReference>
<dbReference type="SMART" id="SM00567">
    <property type="entry name" value="EZ_HEAT"/>
    <property type="match status" value="2"/>
</dbReference>
<name>A0A0E9NSQ9_SAICN</name>
<dbReference type="CDD" id="cd09917">
    <property type="entry name" value="F-box_SF"/>
    <property type="match status" value="1"/>
</dbReference>
<dbReference type="GO" id="GO:0005634">
    <property type="term" value="C:nucleus"/>
    <property type="evidence" value="ECO:0007669"/>
    <property type="project" value="TreeGrafter"/>
</dbReference>
<sequence length="1498" mass="164860">MPHAATATATARAVPADQYSLCELLIALKAPKSSGGRGGVGVGVADCSRSASGSVTPLRYSKATALAMSRSASNMAAHDQVDDKARDPRGILPPELIEPIFEYLDTQSLYACALTCRAFHVVASPLLWRAPSVKIPPKWFAFLERLDHGVWRKEKWGERVRCLDLGVNGMFHVINDELVERLLRKCTRLDTFVARVADGYKVIPPHFLLLLPPTLRSLTLNFSRSGKFSDAHLIRMLTQLPNLRVLGLLHSTFTDLVLKYIPAEGLVELDLSGAGGLSRRGMESLMARCTKAEVVKLNDMGVVIDWSVLAALASGVAGTTGKWYVPPRQTSRLRVLECMNYIPFTHLIDEELISLARFCSRLERVDFRNHTRVGDASIIALLKTNPNIIYVGCSTKAEGLAAAGPVPEGGGRGISGRLKGMLEFSGVEVQCAVGMSGGMYGFAGPRMNGLDVKVDSQWDVGVGKEHYDTNTISSGQVLNSKYTNVTREQAWVRVSTWVNSVIVLGLLRYVLEVEARLDDEASRRRTTKGNCTQTKTLNHPRQSRIIPLTTYRTAAMPGPTSASALLALLDEPEQDLQAHALTRLNDLVDIFWAEIADSVSKIEVLYEDERFGQRELAALVASKVYFHLGEYEESMAFALGAKEWFDLESGSEYVETIISKCIDTYIDLSVKRDDDPASIGTAKIDPRLQDVVERMFRRCLDSGEYKQGLGIALESRRLDAIEHFITATSTTEDLKAYVLSASMTLVQSVTFRNKVLKLLVDLYLKEGKGAEPDYFNVGKCVVYLNDNKIAFEVLRELVAKGDEKHLLTAYQIAFDFDASATQDFLQKVSAALPTDDEKNKEVYDRIRKILLGEESIPLFLEFLYRNNKTDIQILNKTKDTLEARNSIFHSAVTFANAFMHSGTTADGFFRSNLDWLAKATNWSKFSATAALGVIHKGHLSQAMTLLQPYLPQDGVSTSPYSEGGSLFALGLIHANHGAGVLDYLRTQFKATQDETIQHGAALGLGVAGMATGNEDIYEELKNVLFGDSAVAGEATGLAMGLVMLGTGHERALEEMLQYAHETQHEKIIRGLAVGMALLQYAREESADGLIAQLTGDASPILRYGGIWTIALAYAGTGNNKAIRQLLHFAVSDVNDDVRRVAVMALGFILFRNPGAVPRLVELLSESYNPHVRYGASLALGISCAGTGMPEAIKLLEPMIKDPTDFVRQGALISMAMILMQHNDQTNPKVTEVRAQFAKTIGERHEDAMAKFGAALAQGIIDAGGRNVTIGLQSPSGSLNLQGIVGMALFTQFWYWFPTAHFLSLAFTPTAVIGLNKDLKVPKFEFVSNAKPSTFAYPPEEKAKEEKKDEKMATVELSTTAKTKARARAKKEKEGDSMELDEQDVKVEEDKMETDETEKKDDKKEKKEKEPSSEAKENMTRVVPAQLKYVTFLESARYVPVKQDLTGGVVMMLNKKPEEPEELVEMKARTEAASAPADQAEEEEAPMPEAFEYPFPADD</sequence>
<keyword evidence="9" id="KW-1185">Reference proteome</keyword>
<comment type="caution">
    <text evidence="8">The sequence shown here is derived from an EMBL/GenBank/DDBJ whole genome shotgun (WGS) entry which is preliminary data.</text>
</comment>
<dbReference type="Pfam" id="PF13646">
    <property type="entry name" value="HEAT_2"/>
    <property type="match status" value="1"/>
</dbReference>
<feature type="compositionally biased region" description="Basic and acidic residues" evidence="6">
    <location>
        <begin position="1338"/>
        <end position="1352"/>
    </location>
</feature>
<dbReference type="PANTHER" id="PTHR10943">
    <property type="entry name" value="26S PROTEASOME NON-ATPASE REGULATORY SUBUNIT"/>
    <property type="match status" value="1"/>
</dbReference>
<dbReference type="FunFam" id="1.25.10.10:FF:000017">
    <property type="entry name" value="26S proteasome non-ATPase regulatory subunit 1"/>
    <property type="match status" value="1"/>
</dbReference>
<comment type="function">
    <text evidence="1">Acts as a regulatory subunit of the 26S proteasome which is involved in the ATP-dependent degradation of ubiquitinated proteins.</text>
</comment>
<dbReference type="InterPro" id="IPR048570">
    <property type="entry name" value="PSMD1_RPN2_N"/>
</dbReference>
<feature type="compositionally biased region" description="Basic and acidic residues" evidence="6">
    <location>
        <begin position="1396"/>
        <end position="1418"/>
    </location>
</feature>
<dbReference type="Pfam" id="PF21505">
    <property type="entry name" value="RPN2_N"/>
    <property type="match status" value="1"/>
</dbReference>
<evidence type="ECO:0000256" key="2">
    <source>
        <dbReference type="ARBA" id="ARBA00006308"/>
    </source>
</evidence>
<dbReference type="EMBL" id="BACD03000083">
    <property type="protein sequence ID" value="GAO52721.1"/>
    <property type="molecule type" value="Genomic_DNA"/>
</dbReference>
<keyword evidence="4" id="KW-0677">Repeat</keyword>
<evidence type="ECO:0000313" key="8">
    <source>
        <dbReference type="EMBL" id="GAO52721.1"/>
    </source>
</evidence>
<feature type="region of interest" description="Disordered" evidence="6">
    <location>
        <begin position="1334"/>
        <end position="1418"/>
    </location>
</feature>
<dbReference type="GO" id="GO:0008540">
    <property type="term" value="C:proteasome regulatory particle, base subcomplex"/>
    <property type="evidence" value="ECO:0007669"/>
    <property type="project" value="TreeGrafter"/>
</dbReference>
<dbReference type="SUPFAM" id="SSF48371">
    <property type="entry name" value="ARM repeat"/>
    <property type="match status" value="1"/>
</dbReference>
<dbReference type="InterPro" id="IPR006553">
    <property type="entry name" value="Leu-rich_rpt_Cys-con_subtyp"/>
</dbReference>
<evidence type="ECO:0000256" key="1">
    <source>
        <dbReference type="ARBA" id="ARBA00002187"/>
    </source>
</evidence>
<organism evidence="8 9">
    <name type="scientific">Saitoella complicata (strain BCRC 22490 / CBS 7301 / JCM 7358 / NBRC 10748 / NRRL Y-17804)</name>
    <dbReference type="NCBI Taxonomy" id="698492"/>
    <lineage>
        <taxon>Eukaryota</taxon>
        <taxon>Fungi</taxon>
        <taxon>Dikarya</taxon>
        <taxon>Ascomycota</taxon>
        <taxon>Taphrinomycotina</taxon>
        <taxon>Taphrinomycotina incertae sedis</taxon>
        <taxon>Saitoella</taxon>
    </lineage>
</organism>
<feature type="region of interest" description="Disordered" evidence="6">
    <location>
        <begin position="1460"/>
        <end position="1498"/>
    </location>
</feature>
<dbReference type="GO" id="GO:0034515">
    <property type="term" value="C:proteasome storage granule"/>
    <property type="evidence" value="ECO:0007669"/>
    <property type="project" value="TreeGrafter"/>
</dbReference>
<dbReference type="Gene3D" id="1.20.1280.50">
    <property type="match status" value="1"/>
</dbReference>
<reference evidence="8 9" key="3">
    <citation type="journal article" date="2015" name="Genome Announc.">
        <title>Draft Genome Sequence of the Archiascomycetous Yeast Saitoella complicata.</title>
        <authorList>
            <person name="Yamauchi K."/>
            <person name="Kondo S."/>
            <person name="Hamamoto M."/>
            <person name="Takahashi Y."/>
            <person name="Ogura Y."/>
            <person name="Hayashi T."/>
            <person name="Nishida H."/>
        </authorList>
    </citation>
    <scope>NUCLEOTIDE SEQUENCE [LARGE SCALE GENOMIC DNA]</scope>
    <source>
        <strain evidence="8 9">NRRL Y-17804</strain>
    </source>
</reference>
<dbReference type="InterPro" id="IPR032675">
    <property type="entry name" value="LRR_dom_sf"/>
</dbReference>
<dbReference type="STRING" id="698492.A0A0E9NSQ9"/>
<dbReference type="Gene3D" id="3.80.10.10">
    <property type="entry name" value="Ribonuclease Inhibitor"/>
    <property type="match status" value="1"/>
</dbReference>
<feature type="domain" description="F-box" evidence="7">
    <location>
        <begin position="86"/>
        <end position="131"/>
    </location>
</feature>
<dbReference type="PROSITE" id="PS50181">
    <property type="entry name" value="FBOX"/>
    <property type="match status" value="1"/>
</dbReference>
<evidence type="ECO:0000256" key="4">
    <source>
        <dbReference type="ARBA" id="ARBA00022737"/>
    </source>
</evidence>
<dbReference type="InterPro" id="IPR036047">
    <property type="entry name" value="F-box-like_dom_sf"/>
</dbReference>
<evidence type="ECO:0000256" key="6">
    <source>
        <dbReference type="SAM" id="MobiDB-lite"/>
    </source>
</evidence>
<dbReference type="InterPro" id="IPR001810">
    <property type="entry name" value="F-box_dom"/>
</dbReference>
<proteinExistence type="inferred from homology"/>
<dbReference type="Pfam" id="PF12937">
    <property type="entry name" value="F-box-like"/>
    <property type="match status" value="1"/>
</dbReference>
<dbReference type="GO" id="GO:0043161">
    <property type="term" value="P:proteasome-mediated ubiquitin-dependent protein catabolic process"/>
    <property type="evidence" value="ECO:0007669"/>
    <property type="project" value="TreeGrafter"/>
</dbReference>
<dbReference type="SUPFAM" id="SSF81383">
    <property type="entry name" value="F-box domain"/>
    <property type="match status" value="1"/>
</dbReference>
<evidence type="ECO:0000256" key="3">
    <source>
        <dbReference type="ARBA" id="ARBA00015684"/>
    </source>
</evidence>
<dbReference type="InterPro" id="IPR011989">
    <property type="entry name" value="ARM-like"/>
</dbReference>
<comment type="similarity">
    <text evidence="2">Belongs to the proteasome subunit S1 family.</text>
</comment>
<dbReference type="SUPFAM" id="SSF52047">
    <property type="entry name" value="RNI-like"/>
    <property type="match status" value="1"/>
</dbReference>
<dbReference type="InterPro" id="IPR004155">
    <property type="entry name" value="PBS_lyase_HEAT"/>
</dbReference>
<dbReference type="InterPro" id="IPR016024">
    <property type="entry name" value="ARM-type_fold"/>
</dbReference>
<dbReference type="PANTHER" id="PTHR10943:SF2">
    <property type="entry name" value="26S PROTEASOME NON-ATPASE REGULATORY SUBUNIT 1"/>
    <property type="match status" value="1"/>
</dbReference>
<protein>
    <recommendedName>
        <fullName evidence="3">26S proteasome regulatory subunit RPN2</fullName>
    </recommendedName>
</protein>